<dbReference type="InterPro" id="IPR004561">
    <property type="entry name" value="IsoChor_synthase"/>
</dbReference>
<dbReference type="PANTHER" id="PTHR42839">
    <property type="entry name" value="ISOCHORISMATE SYNTHASE ENTC"/>
    <property type="match status" value="1"/>
</dbReference>
<comment type="similarity">
    <text evidence="2">Belongs to the isochorismate synthase family.</text>
</comment>
<dbReference type="NCBIfam" id="TIGR00543">
    <property type="entry name" value="isochor_syn"/>
    <property type="match status" value="1"/>
</dbReference>
<dbReference type="InterPro" id="IPR005801">
    <property type="entry name" value="ADC_synthase"/>
</dbReference>
<proteinExistence type="inferred from homology"/>
<dbReference type="RefSeq" id="WP_309938589.1">
    <property type="nucleotide sequence ID" value="NZ_AP025305.1"/>
</dbReference>
<dbReference type="Pfam" id="PF00425">
    <property type="entry name" value="Chorismate_bind"/>
    <property type="match status" value="1"/>
</dbReference>
<evidence type="ECO:0000256" key="4">
    <source>
        <dbReference type="ARBA" id="ARBA00023235"/>
    </source>
</evidence>
<evidence type="ECO:0000256" key="3">
    <source>
        <dbReference type="ARBA" id="ARBA00012824"/>
    </source>
</evidence>
<gene>
    <name evidence="7" type="ORF">HNQ88_002109</name>
</gene>
<dbReference type="PANTHER" id="PTHR42839:SF2">
    <property type="entry name" value="ISOCHORISMATE SYNTHASE ENTC"/>
    <property type="match status" value="1"/>
</dbReference>
<evidence type="ECO:0000256" key="2">
    <source>
        <dbReference type="ARBA" id="ARBA00005297"/>
    </source>
</evidence>
<dbReference type="GO" id="GO:0008909">
    <property type="term" value="F:isochorismate synthase activity"/>
    <property type="evidence" value="ECO:0007669"/>
    <property type="project" value="UniProtKB-EC"/>
</dbReference>
<evidence type="ECO:0000256" key="5">
    <source>
        <dbReference type="ARBA" id="ARBA00041564"/>
    </source>
</evidence>
<accession>A0AAE3XLG9</accession>
<keyword evidence="4 7" id="KW-0413">Isomerase</keyword>
<dbReference type="EC" id="5.4.4.2" evidence="3"/>
<evidence type="ECO:0000313" key="7">
    <source>
        <dbReference type="EMBL" id="MDR6239072.1"/>
    </source>
</evidence>
<dbReference type="InterPro" id="IPR015890">
    <property type="entry name" value="Chorismate_C"/>
</dbReference>
<keyword evidence="8" id="KW-1185">Reference proteome</keyword>
<comment type="catalytic activity">
    <reaction evidence="1">
        <text>chorismate = isochorismate</text>
        <dbReference type="Rhea" id="RHEA:18985"/>
        <dbReference type="ChEBI" id="CHEBI:29748"/>
        <dbReference type="ChEBI" id="CHEBI:29780"/>
        <dbReference type="EC" id="5.4.4.2"/>
    </reaction>
</comment>
<comment type="caution">
    <text evidence="7">The sequence shown here is derived from an EMBL/GenBank/DDBJ whole genome shotgun (WGS) entry which is preliminary data.</text>
</comment>
<evidence type="ECO:0000256" key="1">
    <source>
        <dbReference type="ARBA" id="ARBA00000799"/>
    </source>
</evidence>
<dbReference type="SUPFAM" id="SSF56322">
    <property type="entry name" value="ADC synthase"/>
    <property type="match status" value="1"/>
</dbReference>
<dbReference type="Gene3D" id="3.60.120.10">
    <property type="entry name" value="Anthranilate synthase"/>
    <property type="match status" value="1"/>
</dbReference>
<feature type="domain" description="Chorismate-utilising enzyme C-terminal" evidence="6">
    <location>
        <begin position="138"/>
        <end position="390"/>
    </location>
</feature>
<dbReference type="Proteomes" id="UP001185092">
    <property type="component" value="Unassembled WGS sequence"/>
</dbReference>
<organism evidence="7 8">
    <name type="scientific">Aureibacter tunicatorum</name>
    <dbReference type="NCBI Taxonomy" id="866807"/>
    <lineage>
        <taxon>Bacteria</taxon>
        <taxon>Pseudomonadati</taxon>
        <taxon>Bacteroidota</taxon>
        <taxon>Cytophagia</taxon>
        <taxon>Cytophagales</taxon>
        <taxon>Persicobacteraceae</taxon>
        <taxon>Aureibacter</taxon>
    </lineage>
</organism>
<dbReference type="AlphaFoldDB" id="A0AAE3XLG9"/>
<sequence length="403" mass="45828">METIQETSMANTIFEKMAVIFNAAIEAKLPIAIWRSPNSNTFNTVIQTTKSDNIWLNSIEDVMKQEGFIFAPFNTDSRKIICISSELAYEITESTCTHNATSSVAREFHKTLDFSSLKNSIKYHFPNKGQEKHHSTYKETFINNVKNGIKNINEGSLTKIVPSKTKSIQLRSDFDPLNTFHNLSSSYSNAFISLISIPEIGTWMGATPEILIQVNQNHIFKTVALAGTQLYTGQKLGDVSWKQKEIEEQALVSRYIINRFKKIRLREFDEYGPKTIKAGNLLHLKTSFEVDMKETERPDLPQKMLELLHPTSAVCGMPREEALKFLNNNEKHDRKYFSGFLGPINVQDNSSLFVNLRCMELLEGQAILYAGAGVTEDSDPESEWNETEQKCNTLLNYLQTNLD</sequence>
<reference evidence="7" key="1">
    <citation type="submission" date="2023-07" db="EMBL/GenBank/DDBJ databases">
        <title>Genomic Encyclopedia of Type Strains, Phase IV (KMG-IV): sequencing the most valuable type-strain genomes for metagenomic binning, comparative biology and taxonomic classification.</title>
        <authorList>
            <person name="Goeker M."/>
        </authorList>
    </citation>
    <scope>NUCLEOTIDE SEQUENCE</scope>
    <source>
        <strain evidence="7">DSM 26174</strain>
    </source>
</reference>
<dbReference type="EMBL" id="JAVDQD010000002">
    <property type="protein sequence ID" value="MDR6239072.1"/>
    <property type="molecule type" value="Genomic_DNA"/>
</dbReference>
<evidence type="ECO:0000313" key="8">
    <source>
        <dbReference type="Proteomes" id="UP001185092"/>
    </source>
</evidence>
<name>A0AAE3XLG9_9BACT</name>
<evidence type="ECO:0000259" key="6">
    <source>
        <dbReference type="Pfam" id="PF00425"/>
    </source>
</evidence>
<protein>
    <recommendedName>
        <fullName evidence="3">isochorismate synthase</fullName>
        <ecNumber evidence="3">5.4.4.2</ecNumber>
    </recommendedName>
    <alternativeName>
        <fullName evidence="5">Isochorismate mutase</fullName>
    </alternativeName>
</protein>